<accession>A0A4E0RXF5</accession>
<dbReference type="PANTHER" id="PTHR47959">
    <property type="entry name" value="ATP-DEPENDENT RNA HELICASE RHLE-RELATED"/>
    <property type="match status" value="1"/>
</dbReference>
<evidence type="ECO:0000256" key="5">
    <source>
        <dbReference type="RuleBase" id="RU000492"/>
    </source>
</evidence>
<keyword evidence="10" id="KW-1185">Reference proteome</keyword>
<protein>
    <submittedName>
        <fullName evidence="9">ATP-dependent RNA helicase DDX47</fullName>
    </submittedName>
</protein>
<reference evidence="9" key="1">
    <citation type="submission" date="2019-03" db="EMBL/GenBank/DDBJ databases">
        <title>Improved annotation for the trematode Fasciola hepatica.</title>
        <authorList>
            <person name="Choi Y.-J."/>
            <person name="Martin J."/>
            <person name="Mitreva M."/>
        </authorList>
    </citation>
    <scope>NUCLEOTIDE SEQUENCE [LARGE SCALE GENOMIC DNA]</scope>
</reference>
<feature type="compositionally biased region" description="Acidic residues" evidence="6">
    <location>
        <begin position="548"/>
        <end position="558"/>
    </location>
</feature>
<evidence type="ECO:0000259" key="8">
    <source>
        <dbReference type="PROSITE" id="PS51194"/>
    </source>
</evidence>
<dbReference type="PROSITE" id="PS00039">
    <property type="entry name" value="DEAD_ATP_HELICASE"/>
    <property type="match status" value="1"/>
</dbReference>
<dbReference type="Gene3D" id="3.40.50.300">
    <property type="entry name" value="P-loop containing nucleotide triphosphate hydrolases"/>
    <property type="match status" value="2"/>
</dbReference>
<evidence type="ECO:0000259" key="7">
    <source>
        <dbReference type="PROSITE" id="PS51192"/>
    </source>
</evidence>
<name>A0A4E0RXF5_FASHE</name>
<dbReference type="GO" id="GO:0016787">
    <property type="term" value="F:hydrolase activity"/>
    <property type="evidence" value="ECO:0007669"/>
    <property type="project" value="UniProtKB-KW"/>
</dbReference>
<dbReference type="InterPro" id="IPR011545">
    <property type="entry name" value="DEAD/DEAH_box_helicase_dom"/>
</dbReference>
<dbReference type="EMBL" id="JXXN02002405">
    <property type="protein sequence ID" value="THD22992.1"/>
    <property type="molecule type" value="Genomic_DNA"/>
</dbReference>
<feature type="region of interest" description="Disordered" evidence="6">
    <location>
        <begin position="412"/>
        <end position="472"/>
    </location>
</feature>
<proteinExistence type="inferred from homology"/>
<dbReference type="Proteomes" id="UP000230066">
    <property type="component" value="Unassembled WGS sequence"/>
</dbReference>
<dbReference type="GO" id="GO:0005524">
    <property type="term" value="F:ATP binding"/>
    <property type="evidence" value="ECO:0007669"/>
    <property type="project" value="UniProtKB-KW"/>
</dbReference>
<dbReference type="InterPro" id="IPR027417">
    <property type="entry name" value="P-loop_NTPase"/>
</dbReference>
<dbReference type="InterPro" id="IPR014001">
    <property type="entry name" value="Helicase_ATP-bd"/>
</dbReference>
<comment type="similarity">
    <text evidence="5">Belongs to the DEAD box helicase family.</text>
</comment>
<dbReference type="GO" id="GO:0005829">
    <property type="term" value="C:cytosol"/>
    <property type="evidence" value="ECO:0007669"/>
    <property type="project" value="TreeGrafter"/>
</dbReference>
<feature type="region of interest" description="Disordered" evidence="6">
    <location>
        <begin position="537"/>
        <end position="562"/>
    </location>
</feature>
<dbReference type="InterPro" id="IPR050079">
    <property type="entry name" value="DEAD_box_RNA_helicase"/>
</dbReference>
<evidence type="ECO:0000256" key="1">
    <source>
        <dbReference type="ARBA" id="ARBA00022741"/>
    </source>
</evidence>
<dbReference type="Pfam" id="PF00271">
    <property type="entry name" value="Helicase_C"/>
    <property type="match status" value="1"/>
</dbReference>
<dbReference type="PROSITE" id="PS51192">
    <property type="entry name" value="HELICASE_ATP_BIND_1"/>
    <property type="match status" value="1"/>
</dbReference>
<evidence type="ECO:0000256" key="3">
    <source>
        <dbReference type="ARBA" id="ARBA00022806"/>
    </source>
</evidence>
<evidence type="ECO:0000313" key="9">
    <source>
        <dbReference type="EMBL" id="THD22992.1"/>
    </source>
</evidence>
<evidence type="ECO:0000256" key="6">
    <source>
        <dbReference type="SAM" id="MobiDB-lite"/>
    </source>
</evidence>
<feature type="compositionally biased region" description="Acidic residues" evidence="6">
    <location>
        <begin position="421"/>
        <end position="447"/>
    </location>
</feature>
<feature type="region of interest" description="Disordered" evidence="6">
    <location>
        <begin position="363"/>
        <end position="394"/>
    </location>
</feature>
<gene>
    <name evidence="9" type="ORF">D915_006288</name>
</gene>
<keyword evidence="1 5" id="KW-0547">Nucleotide-binding</keyword>
<dbReference type="Pfam" id="PF00270">
    <property type="entry name" value="DEAD"/>
    <property type="match status" value="1"/>
</dbReference>
<dbReference type="SUPFAM" id="SSF52540">
    <property type="entry name" value="P-loop containing nucleoside triphosphate hydrolases"/>
    <property type="match status" value="1"/>
</dbReference>
<dbReference type="InterPro" id="IPR001650">
    <property type="entry name" value="Helicase_C-like"/>
</dbReference>
<feature type="domain" description="Helicase C-terminal" evidence="8">
    <location>
        <begin position="221"/>
        <end position="382"/>
    </location>
</feature>
<feature type="domain" description="Helicase ATP-binding" evidence="7">
    <location>
        <begin position="1"/>
        <end position="151"/>
    </location>
</feature>
<evidence type="ECO:0000256" key="2">
    <source>
        <dbReference type="ARBA" id="ARBA00022801"/>
    </source>
</evidence>
<organism evidence="9 10">
    <name type="scientific">Fasciola hepatica</name>
    <name type="common">Liver fluke</name>
    <dbReference type="NCBI Taxonomy" id="6192"/>
    <lineage>
        <taxon>Eukaryota</taxon>
        <taxon>Metazoa</taxon>
        <taxon>Spiralia</taxon>
        <taxon>Lophotrochozoa</taxon>
        <taxon>Platyhelminthes</taxon>
        <taxon>Trematoda</taxon>
        <taxon>Digenea</taxon>
        <taxon>Plagiorchiida</taxon>
        <taxon>Echinostomata</taxon>
        <taxon>Echinostomatoidea</taxon>
        <taxon>Fasciolidae</taxon>
        <taxon>Fasciola</taxon>
    </lineage>
</organism>
<sequence length="586" mass="65276">MVEQALQLAWHRHHMIVATPGRLVDHIRQTPNFAQQQLACVRHLVLDEADRMLNMAFAGDLDTILDHFRRPASNNKKQKKKRERRALDQMSLLDRISQAQGGSTPVSGRTNLIAVQDRDKFPHPQTYLYSATMTKDVIKLRRAALSPDAVLVSCMPNLSDTAVGNTGFPAAQTTVVQAAKQTNTSSAITTKTGFPSRLAQYCLPIRSVDKPAVLDWILEHPLPQHGIARSNKSPNDSQTIVFCKRCQEARLVCGFLCERGHLAVPLTGRMRHAQRKQALADFLDRKARILVATDVASRGLDMPDVQLVINYSVPLSEKTYRHRIGRTARAGQPGVAVTLVTRDVAHSFLELEASIGPYLPRLSDGSEQSNAPCIPRWPVQLPGPSGKRGMLSRRRLADEAWSKASKLIRTQDAERRKALSEDQDGSDYDDDDDEAEEADIQTDETDEAGTSQSDSVEDTDHDGIQVPKELDDKPAANVTAHDHLSMALTTSGLAGIQAARQTWRALAREKRKRHRKRQAVRDNQRDLESKGWGLRVLDAGERNGDSQSESDDDGDDITDTDHLRFEETLKAKYAKIPTTERRANML</sequence>
<dbReference type="GO" id="GO:0003724">
    <property type="term" value="F:RNA helicase activity"/>
    <property type="evidence" value="ECO:0007669"/>
    <property type="project" value="TreeGrafter"/>
</dbReference>
<dbReference type="PANTHER" id="PTHR47959:SF24">
    <property type="entry name" value="ATP-DEPENDENT RNA HELICASE"/>
    <property type="match status" value="1"/>
</dbReference>
<dbReference type="AlphaFoldDB" id="A0A4E0RXF5"/>
<comment type="caution">
    <text evidence="9">The sequence shown here is derived from an EMBL/GenBank/DDBJ whole genome shotgun (WGS) entry which is preliminary data.</text>
</comment>
<keyword evidence="3 5" id="KW-0347">Helicase</keyword>
<dbReference type="CDD" id="cd18787">
    <property type="entry name" value="SF2_C_DEAD"/>
    <property type="match status" value="1"/>
</dbReference>
<dbReference type="PROSITE" id="PS51194">
    <property type="entry name" value="HELICASE_CTER"/>
    <property type="match status" value="1"/>
</dbReference>
<dbReference type="InterPro" id="IPR000629">
    <property type="entry name" value="RNA-helicase_DEAD-box_CS"/>
</dbReference>
<keyword evidence="4 5" id="KW-0067">ATP-binding</keyword>
<dbReference type="SMART" id="SM00490">
    <property type="entry name" value="HELICc"/>
    <property type="match status" value="1"/>
</dbReference>
<dbReference type="GO" id="GO:0003676">
    <property type="term" value="F:nucleic acid binding"/>
    <property type="evidence" value="ECO:0007669"/>
    <property type="project" value="InterPro"/>
</dbReference>
<keyword evidence="2 5" id="KW-0378">Hydrolase</keyword>
<evidence type="ECO:0000256" key="4">
    <source>
        <dbReference type="ARBA" id="ARBA00022840"/>
    </source>
</evidence>
<evidence type="ECO:0000313" key="10">
    <source>
        <dbReference type="Proteomes" id="UP000230066"/>
    </source>
</evidence>